<accession>A0A897MWW1</accession>
<name>A0A897MWW1_9EURY</name>
<gene>
    <name evidence="5" type="primary">tlyC</name>
    <name evidence="5" type="ORF">HSR121_0107</name>
</gene>
<dbReference type="Pfam" id="PF01595">
    <property type="entry name" value="CNNM"/>
    <property type="match status" value="1"/>
</dbReference>
<feature type="transmembrane region" description="Helical" evidence="3">
    <location>
        <begin position="32"/>
        <end position="50"/>
    </location>
</feature>
<dbReference type="AlphaFoldDB" id="A0A897MWW1"/>
<feature type="transmembrane region" description="Helical" evidence="3">
    <location>
        <begin position="9"/>
        <end position="26"/>
    </location>
</feature>
<proteinExistence type="predicted"/>
<sequence>MTLLVGNNLVNIAITSIITLLVARFVPPGFTVVIATLTVSVLILVFGEIVPKSYGLGHAESWSLRVARPISYVEHVLAPLVAVFDIATRWLTTLVGGDPHVEEPYLDD</sequence>
<keyword evidence="3" id="KW-0472">Membrane</keyword>
<reference evidence="5" key="1">
    <citation type="submission" date="2020-11" db="EMBL/GenBank/DDBJ databases">
        <title>Carbohydrate-dependent, anaerobic sulfur respiration: A novel catabolism in halophilic archaea.</title>
        <authorList>
            <person name="Sorokin D.Y."/>
            <person name="Messina E."/>
            <person name="Smedile F."/>
            <person name="La Cono V."/>
            <person name="Hallsworth J.E."/>
            <person name="Yakimov M.M."/>
        </authorList>
    </citation>
    <scope>NUCLEOTIDE SEQUENCE</scope>
    <source>
        <strain evidence="5">HSR12-1</strain>
    </source>
</reference>
<evidence type="ECO:0000256" key="1">
    <source>
        <dbReference type="ARBA" id="ARBA00022737"/>
    </source>
</evidence>
<protein>
    <submittedName>
        <fullName evidence="5">Hemolysins or related protein containing CBS domains</fullName>
    </submittedName>
</protein>
<dbReference type="PROSITE" id="PS51846">
    <property type="entry name" value="CNNM"/>
    <property type="match status" value="1"/>
</dbReference>
<keyword evidence="3" id="KW-1133">Transmembrane helix</keyword>
<feature type="domain" description="CNNM transmembrane" evidence="4">
    <location>
        <begin position="1"/>
        <end position="108"/>
    </location>
</feature>
<dbReference type="PANTHER" id="PTHR22777:SF17">
    <property type="entry name" value="UPF0053 PROTEIN SLL0260"/>
    <property type="match status" value="1"/>
</dbReference>
<evidence type="ECO:0000256" key="2">
    <source>
        <dbReference type="ARBA" id="ARBA00023122"/>
    </source>
</evidence>
<dbReference type="EMBL" id="CP064787">
    <property type="protein sequence ID" value="QSG04468.1"/>
    <property type="molecule type" value="Genomic_DNA"/>
</dbReference>
<keyword evidence="1" id="KW-0677">Repeat</keyword>
<evidence type="ECO:0000313" key="6">
    <source>
        <dbReference type="Proteomes" id="UP000663525"/>
    </source>
</evidence>
<dbReference type="PANTHER" id="PTHR22777">
    <property type="entry name" value="HEMOLYSIN-RELATED"/>
    <property type="match status" value="1"/>
</dbReference>
<dbReference type="Proteomes" id="UP000663525">
    <property type="component" value="Chromosome"/>
</dbReference>
<evidence type="ECO:0000313" key="5">
    <source>
        <dbReference type="EMBL" id="QSG04468.1"/>
    </source>
</evidence>
<keyword evidence="3" id="KW-0812">Transmembrane</keyword>
<evidence type="ECO:0000259" key="4">
    <source>
        <dbReference type="PROSITE" id="PS51846"/>
    </source>
</evidence>
<keyword evidence="2" id="KW-0129">CBS domain</keyword>
<dbReference type="InterPro" id="IPR002550">
    <property type="entry name" value="CNNM"/>
</dbReference>
<evidence type="ECO:0000256" key="3">
    <source>
        <dbReference type="SAM" id="Phobius"/>
    </source>
</evidence>
<organism evidence="5 6">
    <name type="scientific">Halapricum desulfuricans</name>
    <dbReference type="NCBI Taxonomy" id="2841257"/>
    <lineage>
        <taxon>Archaea</taxon>
        <taxon>Methanobacteriati</taxon>
        <taxon>Methanobacteriota</taxon>
        <taxon>Stenosarchaea group</taxon>
        <taxon>Halobacteria</taxon>
        <taxon>Halobacteriales</taxon>
        <taxon>Haloarculaceae</taxon>
        <taxon>Halapricum</taxon>
    </lineage>
</organism>